<dbReference type="GO" id="GO:0005886">
    <property type="term" value="C:plasma membrane"/>
    <property type="evidence" value="ECO:0007669"/>
    <property type="project" value="UniProtKB-SubCell"/>
</dbReference>
<keyword evidence="4 9" id="KW-0997">Cell inner membrane</keyword>
<protein>
    <recommendedName>
        <fullName evidence="9">TRAP transporter small permease protein</fullName>
    </recommendedName>
</protein>
<evidence type="ECO:0000313" key="12">
    <source>
        <dbReference type="Proteomes" id="UP000595332"/>
    </source>
</evidence>
<name>A0A7R6PRC6_9GAMM</name>
<proteinExistence type="inferred from homology"/>
<evidence type="ECO:0000256" key="7">
    <source>
        <dbReference type="ARBA" id="ARBA00023136"/>
    </source>
</evidence>
<dbReference type="PANTHER" id="PTHR35011:SF5">
    <property type="entry name" value="SIALIC ACID TRAP TRANSPORTER SMALL PERMEASE PROTEIN SIAQ"/>
    <property type="match status" value="1"/>
</dbReference>
<comment type="subcellular location">
    <subcellularLocation>
        <location evidence="1 9">Cell inner membrane</location>
        <topology evidence="1 9">Multi-pass membrane protein</topology>
    </subcellularLocation>
</comment>
<dbReference type="GO" id="GO:0022857">
    <property type="term" value="F:transmembrane transporter activity"/>
    <property type="evidence" value="ECO:0007669"/>
    <property type="project" value="UniProtKB-UniRule"/>
</dbReference>
<comment type="function">
    <text evidence="9">Part of the tripartite ATP-independent periplasmic (TRAP) transport system.</text>
</comment>
<evidence type="ECO:0000256" key="5">
    <source>
        <dbReference type="ARBA" id="ARBA00022692"/>
    </source>
</evidence>
<keyword evidence="2 9" id="KW-0813">Transport</keyword>
<feature type="domain" description="Tripartite ATP-independent periplasmic transporters DctQ component" evidence="10">
    <location>
        <begin position="28"/>
        <end position="159"/>
    </location>
</feature>
<feature type="transmembrane region" description="Helical" evidence="9">
    <location>
        <begin position="20"/>
        <end position="40"/>
    </location>
</feature>
<dbReference type="InterPro" id="IPR007387">
    <property type="entry name" value="TRAP_DctQ"/>
</dbReference>
<evidence type="ECO:0000313" key="11">
    <source>
        <dbReference type="EMBL" id="BBB28108.1"/>
    </source>
</evidence>
<evidence type="ECO:0000259" key="10">
    <source>
        <dbReference type="Pfam" id="PF04290"/>
    </source>
</evidence>
<reference evidence="11 12" key="1">
    <citation type="journal article" date="2008" name="Int. J. Syst. Evol. Microbiol.">
        <title>Neptunomonas japonica sp. nov., an Osedax japonicus symbiont-like bacterium isolated from sediment adjacent to sperm whale carcasses off Kagoshima, Japan.</title>
        <authorList>
            <person name="Miyazaki M."/>
            <person name="Nogi Y."/>
            <person name="Fujiwara Y."/>
            <person name="Kawato M."/>
            <person name="Kubokawa K."/>
            <person name="Horikoshi K."/>
        </authorList>
    </citation>
    <scope>NUCLEOTIDE SEQUENCE [LARGE SCALE GENOMIC DNA]</scope>
    <source>
        <strain evidence="11 12">JAMM 1380</strain>
    </source>
</reference>
<evidence type="ECO:0000256" key="9">
    <source>
        <dbReference type="RuleBase" id="RU369079"/>
    </source>
</evidence>
<evidence type="ECO:0000256" key="3">
    <source>
        <dbReference type="ARBA" id="ARBA00022475"/>
    </source>
</evidence>
<dbReference type="GO" id="GO:0015740">
    <property type="term" value="P:C4-dicarboxylate transport"/>
    <property type="evidence" value="ECO:0007669"/>
    <property type="project" value="TreeGrafter"/>
</dbReference>
<feature type="transmembrane region" description="Helical" evidence="9">
    <location>
        <begin position="132"/>
        <end position="151"/>
    </location>
</feature>
<dbReference type="Proteomes" id="UP000595332">
    <property type="component" value="Chromosome"/>
</dbReference>
<comment type="subunit">
    <text evidence="9">The complex comprises the extracytoplasmic solute receptor protein and the two transmembrane proteins.</text>
</comment>
<keyword evidence="7 9" id="KW-0472">Membrane</keyword>
<accession>A0A7R6PRC6</accession>
<evidence type="ECO:0000256" key="2">
    <source>
        <dbReference type="ARBA" id="ARBA00022448"/>
    </source>
</evidence>
<evidence type="ECO:0000256" key="4">
    <source>
        <dbReference type="ARBA" id="ARBA00022519"/>
    </source>
</evidence>
<dbReference type="PANTHER" id="PTHR35011">
    <property type="entry name" value="2,3-DIKETO-L-GULONATE TRAP TRANSPORTER SMALL PERMEASE PROTEIN YIAM"/>
    <property type="match status" value="1"/>
</dbReference>
<comment type="similarity">
    <text evidence="8 9">Belongs to the TRAP transporter small permease family.</text>
</comment>
<keyword evidence="5 9" id="KW-0812">Transmembrane</keyword>
<gene>
    <name evidence="11" type="ORF">NEJAP_0149</name>
</gene>
<dbReference type="AlphaFoldDB" id="A0A7R6PRC6"/>
<dbReference type="Pfam" id="PF04290">
    <property type="entry name" value="DctQ"/>
    <property type="match status" value="1"/>
</dbReference>
<evidence type="ECO:0000256" key="8">
    <source>
        <dbReference type="ARBA" id="ARBA00038436"/>
    </source>
</evidence>
<organism evidence="11 12">
    <name type="scientific">Neptunomonas japonica JAMM 1380</name>
    <dbReference type="NCBI Taxonomy" id="1441457"/>
    <lineage>
        <taxon>Bacteria</taxon>
        <taxon>Pseudomonadati</taxon>
        <taxon>Pseudomonadota</taxon>
        <taxon>Gammaproteobacteria</taxon>
        <taxon>Oceanospirillales</taxon>
        <taxon>Oceanospirillaceae</taxon>
        <taxon>Neptunomonas</taxon>
    </lineage>
</organism>
<feature type="transmembrane region" description="Helical" evidence="9">
    <location>
        <begin position="52"/>
        <end position="69"/>
    </location>
</feature>
<sequence length="175" mass="19834">MNTDKITIWQKLDENAERWLLLVFYVVIVVTVGVEVIRRFTLSYSSIWGEEVARYAFIYLAWIGAASAVKDRAHIRIDVILNFLPRNGKLLVYILGDVVMIGVSGLAFSYSVETLLVSIKFGSVTHGLGISQAWFIAAVPLGFSLMLFRLWQSLSRDIRALRNDSPIYTGKRLFD</sequence>
<feature type="transmembrane region" description="Helical" evidence="9">
    <location>
        <begin position="90"/>
        <end position="112"/>
    </location>
</feature>
<dbReference type="InterPro" id="IPR055348">
    <property type="entry name" value="DctQ"/>
</dbReference>
<dbReference type="EMBL" id="AP014546">
    <property type="protein sequence ID" value="BBB28108.1"/>
    <property type="molecule type" value="Genomic_DNA"/>
</dbReference>
<dbReference type="KEGG" id="njp:NEJAP_0149"/>
<dbReference type="RefSeq" id="WP_236591013.1">
    <property type="nucleotide sequence ID" value="NZ_AP014546.1"/>
</dbReference>
<keyword evidence="6 9" id="KW-1133">Transmembrane helix</keyword>
<keyword evidence="3" id="KW-1003">Cell membrane</keyword>
<keyword evidence="12" id="KW-1185">Reference proteome</keyword>
<evidence type="ECO:0000256" key="6">
    <source>
        <dbReference type="ARBA" id="ARBA00022989"/>
    </source>
</evidence>
<evidence type="ECO:0000256" key="1">
    <source>
        <dbReference type="ARBA" id="ARBA00004429"/>
    </source>
</evidence>